<protein>
    <submittedName>
        <fullName evidence="1">Uncharacterized protein</fullName>
    </submittedName>
</protein>
<reference evidence="1 2" key="1">
    <citation type="journal article" date="2019" name="Genome Biol. Evol.">
        <title>Insights into the evolution of the New World diploid cottons (Gossypium, subgenus Houzingenia) based on genome sequencing.</title>
        <authorList>
            <person name="Grover C.E."/>
            <person name="Arick M.A. 2nd"/>
            <person name="Thrash A."/>
            <person name="Conover J.L."/>
            <person name="Sanders W.S."/>
            <person name="Peterson D.G."/>
            <person name="Frelichowski J.E."/>
            <person name="Scheffler J.A."/>
            <person name="Scheffler B.E."/>
            <person name="Wendel J.F."/>
        </authorList>
    </citation>
    <scope>NUCLEOTIDE SEQUENCE [LARGE SCALE GENOMIC DNA]</scope>
    <source>
        <strain evidence="1">1</strain>
        <tissue evidence="1">Leaf</tissue>
    </source>
</reference>
<accession>A0A7J9N136</accession>
<organism evidence="1 2">
    <name type="scientific">Gossypium schwendimanii</name>
    <name type="common">Cotton</name>
    <dbReference type="NCBI Taxonomy" id="34291"/>
    <lineage>
        <taxon>Eukaryota</taxon>
        <taxon>Viridiplantae</taxon>
        <taxon>Streptophyta</taxon>
        <taxon>Embryophyta</taxon>
        <taxon>Tracheophyta</taxon>
        <taxon>Spermatophyta</taxon>
        <taxon>Magnoliopsida</taxon>
        <taxon>eudicotyledons</taxon>
        <taxon>Gunneridae</taxon>
        <taxon>Pentapetalae</taxon>
        <taxon>rosids</taxon>
        <taxon>malvids</taxon>
        <taxon>Malvales</taxon>
        <taxon>Malvaceae</taxon>
        <taxon>Malvoideae</taxon>
        <taxon>Gossypium</taxon>
    </lineage>
</organism>
<dbReference type="EMBL" id="JABFAF010266619">
    <property type="protein sequence ID" value="MBA0876940.1"/>
    <property type="molecule type" value="Genomic_DNA"/>
</dbReference>
<dbReference type="AlphaFoldDB" id="A0A7J9N136"/>
<proteinExistence type="predicted"/>
<keyword evidence="2" id="KW-1185">Reference proteome</keyword>
<name>A0A7J9N136_GOSSC</name>
<gene>
    <name evidence="1" type="ORF">Goshw_006775</name>
</gene>
<dbReference type="OrthoDB" id="1002138at2759"/>
<comment type="caution">
    <text evidence="1">The sequence shown here is derived from an EMBL/GenBank/DDBJ whole genome shotgun (WGS) entry which is preliminary data.</text>
</comment>
<dbReference type="Proteomes" id="UP000593576">
    <property type="component" value="Unassembled WGS sequence"/>
</dbReference>
<sequence length="139" mass="16178">MASLECPGSPLSLDLERATKKVNNRDHGENYEDEMVLDVTLPKRVFYKEIESDREDDVFLDDDEISIHEDDVEIFLDGKYPEISFSKSVYNLIDQSMKKTLIVRLCGKTISYRALDIRIKSLWNLSGDYQLVDLDNNYF</sequence>
<evidence type="ECO:0000313" key="1">
    <source>
        <dbReference type="EMBL" id="MBA0876940.1"/>
    </source>
</evidence>
<evidence type="ECO:0000313" key="2">
    <source>
        <dbReference type="Proteomes" id="UP000593576"/>
    </source>
</evidence>